<keyword evidence="6" id="KW-0472">Membrane</keyword>
<dbReference type="Proteomes" id="UP000070168">
    <property type="component" value="Unassembled WGS sequence"/>
</dbReference>
<evidence type="ECO:0000256" key="3">
    <source>
        <dbReference type="ARBA" id="ARBA00022729"/>
    </source>
</evidence>
<dbReference type="Gene3D" id="1.20.1250.20">
    <property type="entry name" value="MFS general substrate transporter like domains"/>
    <property type="match status" value="1"/>
</dbReference>
<feature type="domain" description="Major facilitator superfamily (MFS) profile" evidence="8">
    <location>
        <begin position="630"/>
        <end position="1063"/>
    </location>
</feature>
<sequence length="1063" mass="118350">MKLITALNLVHGVIAFNFQFDLQSPLQTVLKHESPPNILFVITDDQDLQLDSISYTPFISKHIRDQGTFFRNHFVTTALCCPSRVSLWTGRQAHNTNVTNVSPPYGGYPKFVERGFNDDFLPLWLQAAGYDTYYTGKMFNAHTVENYHSPHINGFNASDFLLDPYTYSYLNSTYQRNHEPPISHEGEHTIDVITGKALGFLEDALAGERPFFLAVAPVAPHSNIDLADVAAGKIYMSAPIPLERHENLFQDVTVPRTANFNPDQPSGVSWVRDLPLQNQSVIEYNDHFYRSRLRALQGVDELVDGLVTRLEESGQLDNTYIIYTSDNGFHIGQHRLPPGKTCGFEEDIRVPLFIRGPGVAKGYVQDAVTTHVDMAPTFFHLAGIPARDDFDGTAIPLTPEFDGRRHEHVTVEYWGSAVVEGVYSGIGPGGSTLIPNNTYKSVRLLGEGYNLYYSVWCNNEHELYDLSTDPYQLNNLYPTTLVDVNEPKILGRSLTQAINRLDAILMVLKSCQGVTCIRPWDVLQPVDAVSTFHDALDEKYDGFYGAQPRVSFDWCDAGYIVEAEGPQVPLTSQHGVSWDAWVMSDQGIFDEKYKIAEQVIDSPPSELDHGIVKDWDGEESAVRRKVDFILLPILAVAFFALQMDRGNISAVLTSSITKDLNITTNQINVGSQLLSAGIVLSEIPSNIIMQRIGPRVWLSGQLFAWGLVATFQAFVNSYPAYLVTRILLGFCEGGFIPGALYYLSTWYKKDETSLRTSLFFYGQMFASATSSLISAGLLQLHGTHGMEGWRWIFLVEGLITLFIAIVFTLLVPASVGDGRPLLSFGRWSYFTERESYIIRNRVLLDDPLKATGHIQISGSDIWHTVKQPRILQHVFVTLVSMSGFSGLTQYTPSMIKGLGFGAVKANALASVPVYCSMIWLVVLSFAADKTRHRGPFVLLAITWNVISYTCLRTSNPHASQWQRYGVIAVANVSYCSMHILNVGWLSFYCRTPQERSVAMALVVMAANCAGIAGSQIFRTSDAPKYLHGLTAISCLAGTSWILTAILCVQYYFRKAVASGEAKV</sequence>
<dbReference type="InterPro" id="IPR000917">
    <property type="entry name" value="Sulfatase_N"/>
</dbReference>
<dbReference type="EMBL" id="LHQR01000029">
    <property type="protein sequence ID" value="KXG51716.1"/>
    <property type="molecule type" value="Genomic_DNA"/>
</dbReference>
<dbReference type="OMA" id="HASKWHR"/>
<dbReference type="InterPro" id="IPR020846">
    <property type="entry name" value="MFS_dom"/>
</dbReference>
<dbReference type="AlphaFoldDB" id="A0A135LRX0"/>
<feature type="transmembrane region" description="Helical" evidence="6">
    <location>
        <begin position="726"/>
        <end position="746"/>
    </location>
</feature>
<proteinExistence type="inferred from homology"/>
<accession>A0A135LRX0</accession>
<evidence type="ECO:0000256" key="2">
    <source>
        <dbReference type="ARBA" id="ARBA00008779"/>
    </source>
</evidence>
<evidence type="ECO:0000256" key="4">
    <source>
        <dbReference type="ARBA" id="ARBA00022801"/>
    </source>
</evidence>
<dbReference type="InterPro" id="IPR017850">
    <property type="entry name" value="Alkaline_phosphatase_core_sf"/>
</dbReference>
<dbReference type="Pfam" id="PF07690">
    <property type="entry name" value="MFS_1"/>
    <property type="match status" value="1"/>
</dbReference>
<dbReference type="PANTHER" id="PTHR43108:SF8">
    <property type="entry name" value="SD21168P"/>
    <property type="match status" value="1"/>
</dbReference>
<evidence type="ECO:0000256" key="6">
    <source>
        <dbReference type="SAM" id="Phobius"/>
    </source>
</evidence>
<keyword evidence="5" id="KW-0325">Glycoprotein</keyword>
<dbReference type="InterPro" id="IPR011701">
    <property type="entry name" value="MFS"/>
</dbReference>
<feature type="transmembrane region" description="Helical" evidence="6">
    <location>
        <begin position="997"/>
        <end position="1017"/>
    </location>
</feature>
<feature type="transmembrane region" description="Helical" evidence="6">
    <location>
        <begin position="791"/>
        <end position="811"/>
    </location>
</feature>
<dbReference type="GeneID" id="63712122"/>
<dbReference type="Pfam" id="PF00884">
    <property type="entry name" value="Sulfatase"/>
    <property type="match status" value="1"/>
</dbReference>
<evidence type="ECO:0000313" key="9">
    <source>
        <dbReference type="EMBL" id="KXG51716.1"/>
    </source>
</evidence>
<dbReference type="OrthoDB" id="96314at2759"/>
<keyword evidence="6" id="KW-1133">Transmembrane helix</keyword>
<keyword evidence="3 7" id="KW-0732">Signal</keyword>
<keyword evidence="10" id="KW-1185">Reference proteome</keyword>
<feature type="transmembrane region" description="Helical" evidence="6">
    <location>
        <begin position="934"/>
        <end position="954"/>
    </location>
</feature>
<feature type="transmembrane region" description="Helical" evidence="6">
    <location>
        <begin position="966"/>
        <end position="985"/>
    </location>
</feature>
<evidence type="ECO:0000259" key="8">
    <source>
        <dbReference type="PROSITE" id="PS50850"/>
    </source>
</evidence>
<protein>
    <submittedName>
        <fullName evidence="9">Sulfatase</fullName>
    </submittedName>
</protein>
<feature type="signal peptide" evidence="7">
    <location>
        <begin position="1"/>
        <end position="15"/>
    </location>
</feature>
<comment type="subcellular location">
    <subcellularLocation>
        <location evidence="1">Membrane</location>
        <topology evidence="1">Multi-pass membrane protein</topology>
    </subcellularLocation>
</comment>
<comment type="caution">
    <text evidence="9">The sequence shown here is derived from an EMBL/GenBank/DDBJ whole genome shotgun (WGS) entry which is preliminary data.</text>
</comment>
<dbReference type="GO" id="GO:0016020">
    <property type="term" value="C:membrane"/>
    <property type="evidence" value="ECO:0007669"/>
    <property type="project" value="UniProtKB-SubCell"/>
</dbReference>
<feature type="chain" id="PRO_5012565563" evidence="7">
    <location>
        <begin position="16"/>
        <end position="1063"/>
    </location>
</feature>
<reference evidence="9 10" key="1">
    <citation type="journal article" date="2016" name="BMC Genomics">
        <title>Genome sequencing and secondary metabolism of the postharvest pathogen Penicillium griseofulvum.</title>
        <authorList>
            <person name="Banani H."/>
            <person name="Marcet-Houben M."/>
            <person name="Ballester A.R."/>
            <person name="Abbruscato P."/>
            <person name="Gonzalez-Candelas L."/>
            <person name="Gabaldon T."/>
            <person name="Spadaro D."/>
        </authorList>
    </citation>
    <scope>NUCLEOTIDE SEQUENCE [LARGE SCALE GENOMIC DNA]</scope>
    <source>
        <strain evidence="9 10">PG3</strain>
    </source>
</reference>
<organism evidence="9 10">
    <name type="scientific">Penicillium patulum</name>
    <name type="common">Penicillium griseofulvum</name>
    <dbReference type="NCBI Taxonomy" id="5078"/>
    <lineage>
        <taxon>Eukaryota</taxon>
        <taxon>Fungi</taxon>
        <taxon>Dikarya</taxon>
        <taxon>Ascomycota</taxon>
        <taxon>Pezizomycotina</taxon>
        <taxon>Eurotiomycetes</taxon>
        <taxon>Eurotiomycetidae</taxon>
        <taxon>Eurotiales</taxon>
        <taxon>Aspergillaceae</taxon>
        <taxon>Penicillium</taxon>
    </lineage>
</organism>
<dbReference type="Gene3D" id="3.40.720.10">
    <property type="entry name" value="Alkaline Phosphatase, subunit A"/>
    <property type="match status" value="1"/>
</dbReference>
<comment type="similarity">
    <text evidence="2">Belongs to the sulfatase family.</text>
</comment>
<dbReference type="GO" id="GO:0005539">
    <property type="term" value="F:glycosaminoglycan binding"/>
    <property type="evidence" value="ECO:0007669"/>
    <property type="project" value="TreeGrafter"/>
</dbReference>
<feature type="transmembrane region" description="Helical" evidence="6">
    <location>
        <begin position="696"/>
        <end position="714"/>
    </location>
</feature>
<dbReference type="InterPro" id="IPR036259">
    <property type="entry name" value="MFS_trans_sf"/>
</dbReference>
<dbReference type="PROSITE" id="PS00523">
    <property type="entry name" value="SULFATASE_1"/>
    <property type="match status" value="1"/>
</dbReference>
<dbReference type="PROSITE" id="PS50850">
    <property type="entry name" value="MFS"/>
    <property type="match status" value="1"/>
</dbReference>
<dbReference type="CDD" id="cd16147">
    <property type="entry name" value="G6S"/>
    <property type="match status" value="1"/>
</dbReference>
<dbReference type="STRING" id="5078.A0A135LRX0"/>
<evidence type="ECO:0000256" key="7">
    <source>
        <dbReference type="SAM" id="SignalP"/>
    </source>
</evidence>
<evidence type="ECO:0000256" key="1">
    <source>
        <dbReference type="ARBA" id="ARBA00004141"/>
    </source>
</evidence>
<evidence type="ECO:0000256" key="5">
    <source>
        <dbReference type="ARBA" id="ARBA00023180"/>
    </source>
</evidence>
<feature type="transmembrane region" description="Helical" evidence="6">
    <location>
        <begin position="1029"/>
        <end position="1052"/>
    </location>
</feature>
<dbReference type="PANTHER" id="PTHR43108">
    <property type="entry name" value="N-ACETYLGLUCOSAMINE-6-SULFATASE FAMILY MEMBER"/>
    <property type="match status" value="1"/>
</dbReference>
<gene>
    <name evidence="9" type="ORF">PGRI_091090</name>
</gene>
<dbReference type="SUPFAM" id="SSF103473">
    <property type="entry name" value="MFS general substrate transporter"/>
    <property type="match status" value="1"/>
</dbReference>
<dbReference type="SUPFAM" id="SSF53649">
    <property type="entry name" value="Alkaline phosphatase-like"/>
    <property type="match status" value="1"/>
</dbReference>
<name>A0A135LRX0_PENPA</name>
<dbReference type="RefSeq" id="XP_040650252.1">
    <property type="nucleotide sequence ID" value="XM_040796822.1"/>
</dbReference>
<feature type="transmembrane region" description="Helical" evidence="6">
    <location>
        <begin position="907"/>
        <end position="927"/>
    </location>
</feature>
<keyword evidence="6" id="KW-0812">Transmembrane</keyword>
<evidence type="ECO:0000313" key="10">
    <source>
        <dbReference type="Proteomes" id="UP000070168"/>
    </source>
</evidence>
<dbReference type="FunFam" id="3.40.720.10:FF:000051">
    <property type="entry name" value="Arylsulfatase"/>
    <property type="match status" value="1"/>
</dbReference>
<dbReference type="GO" id="GO:0022857">
    <property type="term" value="F:transmembrane transporter activity"/>
    <property type="evidence" value="ECO:0007669"/>
    <property type="project" value="InterPro"/>
</dbReference>
<dbReference type="InterPro" id="IPR024607">
    <property type="entry name" value="Sulfatase_CS"/>
</dbReference>
<dbReference type="GO" id="GO:0008449">
    <property type="term" value="F:N-acetylglucosamine-6-sulfatase activity"/>
    <property type="evidence" value="ECO:0007669"/>
    <property type="project" value="TreeGrafter"/>
</dbReference>
<feature type="transmembrane region" description="Helical" evidence="6">
    <location>
        <begin position="758"/>
        <end position="779"/>
    </location>
</feature>
<keyword evidence="4" id="KW-0378">Hydrolase</keyword>